<keyword evidence="2" id="KW-0812">Transmembrane</keyword>
<evidence type="ECO:0000256" key="2">
    <source>
        <dbReference type="SAM" id="Phobius"/>
    </source>
</evidence>
<gene>
    <name evidence="3" type="ORF">HNAJ_LOCUS11491</name>
</gene>
<accession>A0A0R3TUQ0</accession>
<keyword evidence="2" id="KW-0472">Membrane</keyword>
<name>A0A0R3TUQ0_RODNA</name>
<reference evidence="3 4" key="2">
    <citation type="submission" date="2018-11" db="EMBL/GenBank/DDBJ databases">
        <authorList>
            <consortium name="Pathogen Informatics"/>
        </authorList>
    </citation>
    <scope>NUCLEOTIDE SEQUENCE [LARGE SCALE GENOMIC DNA]</scope>
</reference>
<reference evidence="5" key="1">
    <citation type="submission" date="2017-02" db="UniProtKB">
        <authorList>
            <consortium name="WormBaseParasite"/>
        </authorList>
    </citation>
    <scope>IDENTIFICATION</scope>
</reference>
<feature type="compositionally biased region" description="Basic and acidic residues" evidence="1">
    <location>
        <begin position="76"/>
        <end position="94"/>
    </location>
</feature>
<organism evidence="5">
    <name type="scientific">Rodentolepis nana</name>
    <name type="common">Dwarf tapeworm</name>
    <name type="synonym">Hymenolepis nana</name>
    <dbReference type="NCBI Taxonomy" id="102285"/>
    <lineage>
        <taxon>Eukaryota</taxon>
        <taxon>Metazoa</taxon>
        <taxon>Spiralia</taxon>
        <taxon>Lophotrochozoa</taxon>
        <taxon>Platyhelminthes</taxon>
        <taxon>Cestoda</taxon>
        <taxon>Eucestoda</taxon>
        <taxon>Cyclophyllidea</taxon>
        <taxon>Hymenolepididae</taxon>
        <taxon>Rodentolepis</taxon>
    </lineage>
</organism>
<evidence type="ECO:0000256" key="1">
    <source>
        <dbReference type="SAM" id="MobiDB-lite"/>
    </source>
</evidence>
<feature type="transmembrane region" description="Helical" evidence="2">
    <location>
        <begin position="25"/>
        <end position="42"/>
    </location>
</feature>
<feature type="compositionally biased region" description="Polar residues" evidence="1">
    <location>
        <begin position="96"/>
        <end position="111"/>
    </location>
</feature>
<evidence type="ECO:0000313" key="4">
    <source>
        <dbReference type="Proteomes" id="UP000278807"/>
    </source>
</evidence>
<dbReference type="OrthoDB" id="6272511at2759"/>
<sequence length="154" mass="17679">MDVEIEIEDDYEVPQANIPEVGESFFYKLIIAALLFATYFLFQRFSAAIGARVARQTIAANERDYDEEIREARRRLQERFDAERKKREKEKEEDPSTSISNDLNLQTGTQNKTKRVKPPKAELLMDSGEYFPLMGDSGGSSSRVCFRRSRNIGG</sequence>
<dbReference type="Proteomes" id="UP000278807">
    <property type="component" value="Unassembled WGS sequence"/>
</dbReference>
<evidence type="ECO:0000313" key="5">
    <source>
        <dbReference type="WBParaSite" id="HNAJ_0001150101-mRNA-1"/>
    </source>
</evidence>
<keyword evidence="2" id="KW-1133">Transmembrane helix</keyword>
<dbReference type="EMBL" id="UZAE01013607">
    <property type="protein sequence ID" value="VDO10575.1"/>
    <property type="molecule type" value="Genomic_DNA"/>
</dbReference>
<evidence type="ECO:0000313" key="3">
    <source>
        <dbReference type="EMBL" id="VDO10575.1"/>
    </source>
</evidence>
<protein>
    <submittedName>
        <fullName evidence="5">Selenoprotein S</fullName>
    </submittedName>
</protein>
<keyword evidence="4" id="KW-1185">Reference proteome</keyword>
<dbReference type="AlphaFoldDB" id="A0A0R3TUQ0"/>
<proteinExistence type="predicted"/>
<feature type="region of interest" description="Disordered" evidence="1">
    <location>
        <begin position="76"/>
        <end position="118"/>
    </location>
</feature>
<dbReference type="WBParaSite" id="HNAJ_0001150101-mRNA-1">
    <property type="protein sequence ID" value="HNAJ_0001150101-mRNA-1"/>
    <property type="gene ID" value="HNAJ_0001150101"/>
</dbReference>